<comment type="caution">
    <text evidence="2">The sequence shown here is derived from an EMBL/GenBank/DDBJ whole genome shotgun (WGS) entry which is preliminary data.</text>
</comment>
<dbReference type="EMBL" id="AUSU01009519">
    <property type="protein sequence ID" value="EPS58122.1"/>
    <property type="molecule type" value="Genomic_DNA"/>
</dbReference>
<gene>
    <name evidence="2" type="ORF">M569_16694</name>
</gene>
<dbReference type="OrthoDB" id="1906016at2759"/>
<feature type="region of interest" description="Disordered" evidence="1">
    <location>
        <begin position="110"/>
        <end position="140"/>
    </location>
</feature>
<evidence type="ECO:0000256" key="1">
    <source>
        <dbReference type="SAM" id="MobiDB-lite"/>
    </source>
</evidence>
<evidence type="ECO:0000313" key="2">
    <source>
        <dbReference type="EMBL" id="EPS58122.1"/>
    </source>
</evidence>
<keyword evidence="3" id="KW-1185">Reference proteome</keyword>
<dbReference type="PANTHER" id="PTHR37604:SF1">
    <property type="entry name" value="TRANSCRIPTION INITIATION FACTOR TFIID SUBUNIT"/>
    <property type="match status" value="1"/>
</dbReference>
<dbReference type="AlphaFoldDB" id="S8DFF4"/>
<name>S8DFF4_9LAMI</name>
<evidence type="ECO:0000313" key="3">
    <source>
        <dbReference type="Proteomes" id="UP000015453"/>
    </source>
</evidence>
<proteinExistence type="predicted"/>
<feature type="region of interest" description="Disordered" evidence="1">
    <location>
        <begin position="436"/>
        <end position="462"/>
    </location>
</feature>
<organism evidence="2 3">
    <name type="scientific">Genlisea aurea</name>
    <dbReference type="NCBI Taxonomy" id="192259"/>
    <lineage>
        <taxon>Eukaryota</taxon>
        <taxon>Viridiplantae</taxon>
        <taxon>Streptophyta</taxon>
        <taxon>Embryophyta</taxon>
        <taxon>Tracheophyta</taxon>
        <taxon>Spermatophyta</taxon>
        <taxon>Magnoliopsida</taxon>
        <taxon>eudicotyledons</taxon>
        <taxon>Gunneridae</taxon>
        <taxon>Pentapetalae</taxon>
        <taxon>asterids</taxon>
        <taxon>lamiids</taxon>
        <taxon>Lamiales</taxon>
        <taxon>Lentibulariaceae</taxon>
        <taxon>Genlisea</taxon>
    </lineage>
</organism>
<evidence type="ECO:0008006" key="4">
    <source>
        <dbReference type="Google" id="ProtNLM"/>
    </source>
</evidence>
<accession>S8DFF4</accession>
<feature type="region of interest" description="Disordered" evidence="1">
    <location>
        <begin position="560"/>
        <end position="580"/>
    </location>
</feature>
<reference evidence="2 3" key="1">
    <citation type="journal article" date="2013" name="BMC Genomics">
        <title>The miniature genome of a carnivorous plant Genlisea aurea contains a low number of genes and short non-coding sequences.</title>
        <authorList>
            <person name="Leushkin E.V."/>
            <person name="Sutormin R.A."/>
            <person name="Nabieva E.R."/>
            <person name="Penin A.A."/>
            <person name="Kondrashov A.S."/>
            <person name="Logacheva M.D."/>
        </authorList>
    </citation>
    <scope>NUCLEOTIDE SEQUENCE [LARGE SCALE GENOMIC DNA]</scope>
</reference>
<protein>
    <recommendedName>
        <fullName evidence="4">Bromodomain associated domain-containing protein</fullName>
    </recommendedName>
</protein>
<feature type="compositionally biased region" description="Basic and acidic residues" evidence="1">
    <location>
        <begin position="565"/>
        <end position="574"/>
    </location>
</feature>
<feature type="compositionally biased region" description="Low complexity" evidence="1">
    <location>
        <begin position="446"/>
        <end position="455"/>
    </location>
</feature>
<dbReference type="Proteomes" id="UP000015453">
    <property type="component" value="Unassembled WGS sequence"/>
</dbReference>
<feature type="compositionally biased region" description="Polar residues" evidence="1">
    <location>
        <begin position="110"/>
        <end position="125"/>
    </location>
</feature>
<dbReference type="PANTHER" id="PTHR37604">
    <property type="entry name" value="TRANSCRIPTION INITIATION FACTOR TFIID SUBUNIT"/>
    <property type="match status" value="1"/>
</dbReference>
<sequence>MALLGEDGRGFELARKLETLGVWRAWLGDSLYASFVHYLSSSAAWDAFMRPDESKPKFHINLQLRARALLFDKASACLFSRSNAPLAISKLNPNYLELHGDDVYFTLESSSQNGEQRQGSSSNMAATKGDSKSSGVAGSRYSESEVEAASRRFKLEEWPETWYSQFFEKNKAIKLLKWMLGDKDPGKRSPEQMSAYLRVLENHKRRRIAFLDDASSFKANNVGTGDALFFPETMFFLNCVPDSAVLRRNSLETNQKIPFNGVLDSLPPVMTKSPVISPIMIERLGIRPEYLNIEQRNQTSGGSRKVVGEQQASKMSEKAVARLLSTVGFESSSDISLGVLGQLSSSHIRKLGCNLKLLADSYRKQYSAIELIKMFLQTSGYSDVGTLSEIIKDNTKYASSQQMPQSQLMQSQQILRQMSPQVQQMNNPQFLALQQQHWERMRRRQQQQQSSSSSSIPSPGVVTMNMNAEKERQLVQVKMESASCDFSPETAFFAGMNPQRHSQLQTSRQQQFAAISSMHSQVNQNAFRAAPQHSLPQVQPSGVGASRAPPVKVEGFQELMGVDSPVKHGNDENKLLSPPK</sequence>